<dbReference type="GeneID" id="76202378"/>
<dbReference type="Pfam" id="PF00127">
    <property type="entry name" value="Copper-bind"/>
    <property type="match status" value="1"/>
</dbReference>
<feature type="domain" description="Blue (type 1) copper" evidence="4">
    <location>
        <begin position="89"/>
        <end position="170"/>
    </location>
</feature>
<dbReference type="InterPro" id="IPR052721">
    <property type="entry name" value="ET_Amicyanin"/>
</dbReference>
<feature type="compositionally biased region" description="Low complexity" evidence="3">
    <location>
        <begin position="32"/>
        <end position="56"/>
    </location>
</feature>
<evidence type="ECO:0000313" key="5">
    <source>
        <dbReference type="EMBL" id="MFC7192679.1"/>
    </source>
</evidence>
<dbReference type="PANTHER" id="PTHR36507:SF1">
    <property type="entry name" value="BLL1555 PROTEIN"/>
    <property type="match status" value="1"/>
</dbReference>
<keyword evidence="1" id="KW-0479">Metal-binding</keyword>
<evidence type="ECO:0000256" key="2">
    <source>
        <dbReference type="ARBA" id="ARBA00023008"/>
    </source>
</evidence>
<dbReference type="Proteomes" id="UP001596417">
    <property type="component" value="Unassembled WGS sequence"/>
</dbReference>
<dbReference type="GO" id="GO:0046872">
    <property type="term" value="F:metal ion binding"/>
    <property type="evidence" value="ECO:0007669"/>
    <property type="project" value="UniProtKB-KW"/>
</dbReference>
<dbReference type="RefSeq" id="WP_264556679.1">
    <property type="nucleotide sequence ID" value="NZ_CP109981.1"/>
</dbReference>
<dbReference type="InterPro" id="IPR000923">
    <property type="entry name" value="BlueCu_1"/>
</dbReference>
<dbReference type="SUPFAM" id="SSF49503">
    <property type="entry name" value="Cupredoxins"/>
    <property type="match status" value="2"/>
</dbReference>
<evidence type="ECO:0000256" key="1">
    <source>
        <dbReference type="ARBA" id="ARBA00022723"/>
    </source>
</evidence>
<accession>A0ABD5YXE9</accession>
<feature type="region of interest" description="Disordered" evidence="3">
    <location>
        <begin position="31"/>
        <end position="56"/>
    </location>
</feature>
<comment type="caution">
    <text evidence="5">The sequence shown here is derived from an EMBL/GenBank/DDBJ whole genome shotgun (WGS) entry which is preliminary data.</text>
</comment>
<evidence type="ECO:0000313" key="6">
    <source>
        <dbReference type="Proteomes" id="UP001596417"/>
    </source>
</evidence>
<keyword evidence="2" id="KW-0186">Copper</keyword>
<proteinExistence type="predicted"/>
<reference evidence="5 6" key="1">
    <citation type="journal article" date="2019" name="Int. J. Syst. Evol. Microbiol.">
        <title>The Global Catalogue of Microorganisms (GCM) 10K type strain sequencing project: providing services to taxonomists for standard genome sequencing and annotation.</title>
        <authorList>
            <consortium name="The Broad Institute Genomics Platform"/>
            <consortium name="The Broad Institute Genome Sequencing Center for Infectious Disease"/>
            <person name="Wu L."/>
            <person name="Ma J."/>
        </authorList>
    </citation>
    <scope>NUCLEOTIDE SEQUENCE [LARGE SCALE GENOMIC DNA]</scope>
    <source>
        <strain evidence="5 6">RDMS1</strain>
    </source>
</reference>
<dbReference type="Gene3D" id="2.60.40.420">
    <property type="entry name" value="Cupredoxins - blue copper proteins"/>
    <property type="match status" value="2"/>
</dbReference>
<evidence type="ECO:0000256" key="3">
    <source>
        <dbReference type="SAM" id="MobiDB-lite"/>
    </source>
</evidence>
<keyword evidence="6" id="KW-1185">Reference proteome</keyword>
<dbReference type="PANTHER" id="PTHR36507">
    <property type="entry name" value="BLL1555 PROTEIN"/>
    <property type="match status" value="1"/>
</dbReference>
<protein>
    <submittedName>
        <fullName evidence="5">Plastocyanin/azurin family copper-binding protein</fullName>
    </submittedName>
</protein>
<name>A0ABD5YXE9_9EURY</name>
<organism evidence="5 6">
    <name type="scientific">Halocatena marina</name>
    <dbReference type="NCBI Taxonomy" id="2934937"/>
    <lineage>
        <taxon>Archaea</taxon>
        <taxon>Methanobacteriati</taxon>
        <taxon>Methanobacteriota</taxon>
        <taxon>Stenosarchaea group</taxon>
        <taxon>Halobacteria</taxon>
        <taxon>Halobacteriales</taxon>
        <taxon>Natronomonadaceae</taxon>
        <taxon>Halocatena</taxon>
    </lineage>
</organism>
<dbReference type="InterPro" id="IPR008972">
    <property type="entry name" value="Cupredoxin"/>
</dbReference>
<evidence type="ECO:0000259" key="4">
    <source>
        <dbReference type="Pfam" id="PF00127"/>
    </source>
</evidence>
<gene>
    <name evidence="5" type="ORF">ACFQL7_24635</name>
</gene>
<dbReference type="EMBL" id="JBHTAX010000005">
    <property type="protein sequence ID" value="MFC7192679.1"/>
    <property type="molecule type" value="Genomic_DNA"/>
</dbReference>
<dbReference type="AlphaFoldDB" id="A0ABD5YXE9"/>
<sequence>MSEQFPSWRALLAATGSAGAALIAGCLGGATPGSPGSTTESTTTTQKNMTTPENTTTTPEYIDYDFFLTDAVGWDGPGSTVDRRGDAEVRIAVGGEDRFGFSPVAVHVDPGTTIVWEWKSPGHNVHAKNGEFESQIKDSGTFEDTVTKQGVIPYFCQLHESQGMKGALAVGDVPTTTTPARDGGDFGGWLANTKNYDGTVVDETDATSITITIGEGTGFDGNIGFSPPVVRVSPGTTITWEWTGDDVGHDVDAVFGGASFASSVKCEGSFTWTASEPSSIVKYCCNLHPNHGERGVIVVE</sequence>